<dbReference type="HOGENOM" id="CLU_1340457_0_0_1"/>
<name>A8XR43_CAEBR</name>
<feature type="non-terminal residue" evidence="1">
    <location>
        <position position="1"/>
    </location>
</feature>
<dbReference type="Proteomes" id="UP000008549">
    <property type="component" value="Unassembled WGS sequence"/>
</dbReference>
<dbReference type="GeneID" id="8583086"/>
<dbReference type="CTD" id="8583086"/>
<protein>
    <submittedName>
        <fullName evidence="1">Protein CBG17473</fullName>
    </submittedName>
</protein>
<proteinExistence type="predicted"/>
<evidence type="ECO:0000313" key="3">
    <source>
        <dbReference type="WormBase" id="CBG17473"/>
    </source>
</evidence>
<sequence>TTAYGSPSHSHPSQTRKMSFKISKSDLQLKLNEKDSNVTFGESYRFAEIQKILIRNEENDEFIESGFVICTQCNLMISQSDGSHLKRHVITTCKKRNISIGRSELEPIEKVRKITDYSTKKLKDSEVQKITSALGRYCLKTGKSFHHLGSENMKKLLIEICNSINADFVILSANSWEHIIYRIAAHGDVISGRVCNLVSPVEPST</sequence>
<dbReference type="PANTHER" id="PTHR37432:SF1">
    <property type="entry name" value="HAT C-TERMINAL DIMERISATION DOMAIN-CONTAINING PROTEIN-RELATED"/>
    <property type="match status" value="1"/>
</dbReference>
<dbReference type="WormBase" id="CBG17473">
    <property type="protein sequence ID" value="CBP41646"/>
    <property type="gene ID" value="WBGene00037083"/>
</dbReference>
<dbReference type="KEGG" id="cbr:CBG_17473"/>
<organism evidence="1 2">
    <name type="scientific">Caenorhabditis briggsae</name>
    <dbReference type="NCBI Taxonomy" id="6238"/>
    <lineage>
        <taxon>Eukaryota</taxon>
        <taxon>Metazoa</taxon>
        <taxon>Ecdysozoa</taxon>
        <taxon>Nematoda</taxon>
        <taxon>Chromadorea</taxon>
        <taxon>Rhabditida</taxon>
        <taxon>Rhabditina</taxon>
        <taxon>Rhabditomorpha</taxon>
        <taxon>Rhabditoidea</taxon>
        <taxon>Rhabditidae</taxon>
        <taxon>Peloderinae</taxon>
        <taxon>Caenorhabditis</taxon>
    </lineage>
</organism>
<evidence type="ECO:0000313" key="1">
    <source>
        <dbReference type="EMBL" id="CAP35116.1"/>
    </source>
</evidence>
<dbReference type="STRING" id="6238.A8XR43"/>
<keyword evidence="2" id="KW-1185">Reference proteome</keyword>
<evidence type="ECO:0000313" key="2">
    <source>
        <dbReference type="Proteomes" id="UP000008549"/>
    </source>
</evidence>
<gene>
    <name evidence="1 3" type="ORF">CBG17473</name>
    <name evidence="1" type="ORF">CBG_17473</name>
</gene>
<dbReference type="AlphaFoldDB" id="A8XR43"/>
<reference evidence="1 2" key="1">
    <citation type="journal article" date="2003" name="PLoS Biol.">
        <title>The genome sequence of Caenorhabditis briggsae: a platform for comparative genomics.</title>
        <authorList>
            <person name="Stein L.D."/>
            <person name="Bao Z."/>
            <person name="Blasiar D."/>
            <person name="Blumenthal T."/>
            <person name="Brent M.R."/>
            <person name="Chen N."/>
            <person name="Chinwalla A."/>
            <person name="Clarke L."/>
            <person name="Clee C."/>
            <person name="Coghlan A."/>
            <person name="Coulson A."/>
            <person name="D'Eustachio P."/>
            <person name="Fitch D.H."/>
            <person name="Fulton L.A."/>
            <person name="Fulton R.E."/>
            <person name="Griffiths-Jones S."/>
            <person name="Harris T.W."/>
            <person name="Hillier L.W."/>
            <person name="Kamath R."/>
            <person name="Kuwabara P.E."/>
            <person name="Mardis E.R."/>
            <person name="Marra M.A."/>
            <person name="Miner T.L."/>
            <person name="Minx P."/>
            <person name="Mullikin J.C."/>
            <person name="Plumb R.W."/>
            <person name="Rogers J."/>
            <person name="Schein J.E."/>
            <person name="Sohrmann M."/>
            <person name="Spieth J."/>
            <person name="Stajich J.E."/>
            <person name="Wei C."/>
            <person name="Willey D."/>
            <person name="Wilson R.K."/>
            <person name="Durbin R."/>
            <person name="Waterston R.H."/>
        </authorList>
    </citation>
    <scope>NUCLEOTIDE SEQUENCE [LARGE SCALE GENOMIC DNA]</scope>
    <source>
        <strain evidence="1 2">AF16</strain>
    </source>
</reference>
<feature type="non-terminal residue" evidence="1">
    <location>
        <position position="205"/>
    </location>
</feature>
<dbReference type="eggNOG" id="KOG1121">
    <property type="taxonomic scope" value="Eukaryota"/>
</dbReference>
<dbReference type="RefSeq" id="XP_002641093.1">
    <property type="nucleotide sequence ID" value="XM_002641047.1"/>
</dbReference>
<dbReference type="InParanoid" id="A8XR43"/>
<dbReference type="PANTHER" id="PTHR37432">
    <property type="entry name" value="PROTEIN CBG21304"/>
    <property type="match status" value="1"/>
</dbReference>
<accession>A8XR43</accession>
<reference evidence="1 2" key="2">
    <citation type="journal article" date="2011" name="PLoS Genet.">
        <title>Caenorhabditis briggsae recombinant inbred line genotypes reveal inter-strain incompatibility and the evolution of recombination.</title>
        <authorList>
            <person name="Ross J.A."/>
            <person name="Koboldt D.C."/>
            <person name="Staisch J.E."/>
            <person name="Chamberlin H.M."/>
            <person name="Gupta B.P."/>
            <person name="Miller R.D."/>
            <person name="Baird S.E."/>
            <person name="Haag E.S."/>
        </authorList>
    </citation>
    <scope>NUCLEOTIDE SEQUENCE [LARGE SCALE GENOMIC DNA]</scope>
    <source>
        <strain evidence="1 2">AF16</strain>
    </source>
</reference>
<dbReference type="EMBL" id="HE600955">
    <property type="protein sequence ID" value="CAP35116.1"/>
    <property type="molecule type" value="Genomic_DNA"/>
</dbReference>